<feature type="compositionally biased region" description="Basic and acidic residues" evidence="11">
    <location>
        <begin position="134"/>
        <end position="146"/>
    </location>
</feature>
<dbReference type="Pfam" id="PF00786">
    <property type="entry name" value="PBD"/>
    <property type="match status" value="1"/>
</dbReference>
<name>A0A8C2L8L4_CYPCA</name>
<dbReference type="CDD" id="cd01093">
    <property type="entry name" value="CRIB_PAK_like"/>
    <property type="match status" value="1"/>
</dbReference>
<evidence type="ECO:0000256" key="7">
    <source>
        <dbReference type="ARBA" id="ARBA00022777"/>
    </source>
</evidence>
<dbReference type="SUPFAM" id="SSF56112">
    <property type="entry name" value="Protein kinase-like (PK-like)"/>
    <property type="match status" value="1"/>
</dbReference>
<feature type="compositionally biased region" description="Pro residues" evidence="11">
    <location>
        <begin position="318"/>
        <end position="333"/>
    </location>
</feature>
<dbReference type="InterPro" id="IPR011009">
    <property type="entry name" value="Kinase-like_dom_sf"/>
</dbReference>
<dbReference type="Gene3D" id="1.10.510.10">
    <property type="entry name" value="Transferase(Phosphotransferase) domain 1"/>
    <property type="match status" value="1"/>
</dbReference>
<sequence>MFRKKKKKRPEISAPKNFEHRVHTSFDAKRGVFVGLPTQWQSLIENLRRPKPMVDPSRITQVELKPKKTIVRGSMIGHGDYISAMLSDMSRLSVTSSNSLRRSSPSARKRAQSLGRLGEVSEADVYQYEALDEPDPHWDEKSRNIHSESSTPYMGLKKSVMLHPNGVLPRAKSSYEVSMSALDGPPPPPPPSIPVPEPPLMMRREFPIVFSHNQRPITCFYSPTMPHGDALTPDTRSANRLPLVSGTRPQRTVRSSSSYTIGLSPNISYRPTGPDPFMRHSGCPNPGLYPRQDSPSQPRPSPTGSLANSPPGTCSPAFRPPQHPSPRPPPDPPKVTHEQFKAALQMVVDKGDPRSYLENFVKIGEGSTGVVCIAREKHSGRVVAVKMMDLRRQQRRELLFNEVKRRTDYQNRNVEELWVIMEYLQGGALTNIVSETRLSEEQIATVCEAVLQALAYLHSQGVIHRDIKSDSILLSLDGHIKLSDFGFCAQISKDIPKRKSLVGTPYWMAPEVISKSPYGTEVDVWSLGIMLVEMVDGEPPYFSETPVAAMKRLRDEPAPTVRNLHQVSPVLKDFLDRMLTRDPLERASATDLLEHPFLLQASSPQCLVPLVEQYRKRMSRC</sequence>
<dbReference type="InterPro" id="IPR000095">
    <property type="entry name" value="CRIB_dom"/>
</dbReference>
<reference evidence="14" key="1">
    <citation type="submission" date="2025-08" db="UniProtKB">
        <authorList>
            <consortium name="Ensembl"/>
        </authorList>
    </citation>
    <scope>IDENTIFICATION</scope>
</reference>
<dbReference type="PANTHER" id="PTHR45832">
    <property type="entry name" value="SERINE/THREONINE-PROTEIN KINASE SAMKA-RELATED-RELATED"/>
    <property type="match status" value="1"/>
</dbReference>
<organism evidence="14 15">
    <name type="scientific">Cyprinus carpio</name>
    <name type="common">Common carp</name>
    <dbReference type="NCBI Taxonomy" id="7962"/>
    <lineage>
        <taxon>Eukaryota</taxon>
        <taxon>Metazoa</taxon>
        <taxon>Chordata</taxon>
        <taxon>Craniata</taxon>
        <taxon>Vertebrata</taxon>
        <taxon>Euteleostomi</taxon>
        <taxon>Actinopterygii</taxon>
        <taxon>Neopterygii</taxon>
        <taxon>Teleostei</taxon>
        <taxon>Ostariophysi</taxon>
        <taxon>Cypriniformes</taxon>
        <taxon>Cyprinidae</taxon>
        <taxon>Cyprininae</taxon>
        <taxon>Cyprinus</taxon>
    </lineage>
</organism>
<evidence type="ECO:0000259" key="12">
    <source>
        <dbReference type="PROSITE" id="PS50011"/>
    </source>
</evidence>
<feature type="compositionally biased region" description="Polar residues" evidence="11">
    <location>
        <begin position="247"/>
        <end position="269"/>
    </location>
</feature>
<feature type="domain" description="Protein kinase" evidence="12">
    <location>
        <begin position="357"/>
        <end position="598"/>
    </location>
</feature>
<evidence type="ECO:0000256" key="9">
    <source>
        <dbReference type="ARBA" id="ARBA00022842"/>
    </source>
</evidence>
<dbReference type="EC" id="2.7.11.1" evidence="2"/>
<dbReference type="AlphaFoldDB" id="A0A8C2L8L4"/>
<dbReference type="FunFam" id="3.90.810.10:FF:000002">
    <property type="entry name" value="Non-specific serine/threonine protein kinase"/>
    <property type="match status" value="1"/>
</dbReference>
<dbReference type="Proteomes" id="UP000694701">
    <property type="component" value="Unplaced"/>
</dbReference>
<dbReference type="GO" id="GO:0005524">
    <property type="term" value="F:ATP binding"/>
    <property type="evidence" value="ECO:0007669"/>
    <property type="project" value="UniProtKB-UniRule"/>
</dbReference>
<evidence type="ECO:0000256" key="6">
    <source>
        <dbReference type="ARBA" id="ARBA00022741"/>
    </source>
</evidence>
<dbReference type="PANTHER" id="PTHR45832:SF3">
    <property type="entry name" value="NON-SPECIFIC SERINE_THREONINE PROTEIN KINASE"/>
    <property type="match status" value="1"/>
</dbReference>
<keyword evidence="6 10" id="KW-0547">Nucleotide-binding</keyword>
<feature type="region of interest" description="Disordered" evidence="11">
    <location>
        <begin position="132"/>
        <end position="151"/>
    </location>
</feature>
<protein>
    <recommendedName>
        <fullName evidence="2">non-specific serine/threonine protein kinase</fullName>
        <ecNumber evidence="2">2.7.11.1</ecNumber>
    </recommendedName>
</protein>
<dbReference type="Ensembl" id="ENSCCRT00020130302.1">
    <property type="protein sequence ID" value="ENSCCRP00020119592.1"/>
    <property type="gene ID" value="ENSCCRG00020053639.1"/>
</dbReference>
<evidence type="ECO:0000256" key="5">
    <source>
        <dbReference type="ARBA" id="ARBA00022723"/>
    </source>
</evidence>
<evidence type="ECO:0000256" key="3">
    <source>
        <dbReference type="ARBA" id="ARBA00022527"/>
    </source>
</evidence>
<dbReference type="SMART" id="SM00285">
    <property type="entry name" value="PBD"/>
    <property type="match status" value="1"/>
</dbReference>
<dbReference type="InterPro" id="IPR033923">
    <property type="entry name" value="PAK_BD"/>
</dbReference>
<dbReference type="Gene3D" id="3.90.810.10">
    <property type="entry name" value="CRIB domain"/>
    <property type="match status" value="1"/>
</dbReference>
<dbReference type="Pfam" id="PF00069">
    <property type="entry name" value="Pkinase"/>
    <property type="match status" value="1"/>
</dbReference>
<evidence type="ECO:0000313" key="14">
    <source>
        <dbReference type="Ensembl" id="ENSCCRP00020119592.1"/>
    </source>
</evidence>
<dbReference type="InterPro" id="IPR017441">
    <property type="entry name" value="Protein_kinase_ATP_BS"/>
</dbReference>
<feature type="compositionally biased region" description="Polar residues" evidence="11">
    <location>
        <begin position="303"/>
        <end position="312"/>
    </location>
</feature>
<keyword evidence="4" id="KW-0808">Transferase</keyword>
<feature type="region of interest" description="Disordered" evidence="11">
    <location>
        <begin position="228"/>
        <end position="336"/>
    </location>
</feature>
<keyword evidence="5" id="KW-0479">Metal-binding</keyword>
<evidence type="ECO:0000256" key="8">
    <source>
        <dbReference type="ARBA" id="ARBA00022840"/>
    </source>
</evidence>
<accession>A0A8C2L8L4</accession>
<feature type="compositionally biased region" description="Low complexity" evidence="11">
    <location>
        <begin position="96"/>
        <end position="106"/>
    </location>
</feature>
<keyword evidence="7" id="KW-0418">Kinase</keyword>
<evidence type="ECO:0000256" key="2">
    <source>
        <dbReference type="ARBA" id="ARBA00012513"/>
    </source>
</evidence>
<dbReference type="PROSITE" id="PS00107">
    <property type="entry name" value="PROTEIN_KINASE_ATP"/>
    <property type="match status" value="1"/>
</dbReference>
<dbReference type="GO" id="GO:0004674">
    <property type="term" value="F:protein serine/threonine kinase activity"/>
    <property type="evidence" value="ECO:0007669"/>
    <property type="project" value="UniProtKB-KW"/>
</dbReference>
<comment type="cofactor">
    <cofactor evidence="1">
        <name>Mg(2+)</name>
        <dbReference type="ChEBI" id="CHEBI:18420"/>
    </cofactor>
</comment>
<feature type="binding site" evidence="10">
    <location>
        <position position="386"/>
    </location>
    <ligand>
        <name>ATP</name>
        <dbReference type="ChEBI" id="CHEBI:30616"/>
    </ligand>
</feature>
<evidence type="ECO:0000313" key="15">
    <source>
        <dbReference type="Proteomes" id="UP000694701"/>
    </source>
</evidence>
<dbReference type="GO" id="GO:0046872">
    <property type="term" value="F:metal ion binding"/>
    <property type="evidence" value="ECO:0007669"/>
    <property type="project" value="UniProtKB-KW"/>
</dbReference>
<dbReference type="FunFam" id="1.10.510.10:FF:000768">
    <property type="entry name" value="Non-specific serine/threonine protein kinase"/>
    <property type="match status" value="1"/>
</dbReference>
<dbReference type="Gene3D" id="3.30.200.20">
    <property type="entry name" value="Phosphorylase Kinase, domain 1"/>
    <property type="match status" value="1"/>
</dbReference>
<evidence type="ECO:0000256" key="4">
    <source>
        <dbReference type="ARBA" id="ARBA00022679"/>
    </source>
</evidence>
<dbReference type="InterPro" id="IPR000719">
    <property type="entry name" value="Prot_kinase_dom"/>
</dbReference>
<feature type="region of interest" description="Disordered" evidence="11">
    <location>
        <begin position="96"/>
        <end position="116"/>
    </location>
</feature>
<evidence type="ECO:0000256" key="11">
    <source>
        <dbReference type="SAM" id="MobiDB-lite"/>
    </source>
</evidence>
<feature type="domain" description="CRIB" evidence="13">
    <location>
        <begin position="12"/>
        <end position="25"/>
    </location>
</feature>
<evidence type="ECO:0000256" key="10">
    <source>
        <dbReference type="PROSITE-ProRule" id="PRU10141"/>
    </source>
</evidence>
<keyword evidence="3" id="KW-0723">Serine/threonine-protein kinase</keyword>
<evidence type="ECO:0000256" key="1">
    <source>
        <dbReference type="ARBA" id="ARBA00001946"/>
    </source>
</evidence>
<evidence type="ECO:0000259" key="13">
    <source>
        <dbReference type="PROSITE" id="PS50108"/>
    </source>
</evidence>
<keyword evidence="8 10" id="KW-0067">ATP-binding</keyword>
<keyword evidence="9" id="KW-0460">Magnesium</keyword>
<proteinExistence type="predicted"/>
<dbReference type="InterPro" id="IPR051931">
    <property type="entry name" value="PAK3-like"/>
</dbReference>
<dbReference type="InterPro" id="IPR036936">
    <property type="entry name" value="CRIB_dom_sf"/>
</dbReference>
<dbReference type="PROSITE" id="PS50108">
    <property type="entry name" value="CRIB"/>
    <property type="match status" value="1"/>
</dbReference>
<dbReference type="PROSITE" id="PS50011">
    <property type="entry name" value="PROTEIN_KINASE_DOM"/>
    <property type="match status" value="1"/>
</dbReference>